<dbReference type="Proteomes" id="UP001058271">
    <property type="component" value="Chromosome"/>
</dbReference>
<evidence type="ECO:0000313" key="1">
    <source>
        <dbReference type="EMBL" id="UWZ37889.1"/>
    </source>
</evidence>
<reference evidence="1" key="1">
    <citation type="submission" date="2021-04" db="EMBL/GenBank/DDBJ databases">
        <title>Biosynthetic gene clusters of Dactylosporangioum roseum.</title>
        <authorList>
            <person name="Hartkoorn R.C."/>
            <person name="Beaudoing E."/>
            <person name="Hot D."/>
            <person name="Moureu S."/>
        </authorList>
    </citation>
    <scope>NUCLEOTIDE SEQUENCE</scope>
    <source>
        <strain evidence="1">NRRL B-16295</strain>
    </source>
</reference>
<evidence type="ECO:0000313" key="2">
    <source>
        <dbReference type="Proteomes" id="UP001058271"/>
    </source>
</evidence>
<accession>A0ABY5ZC23</accession>
<proteinExistence type="predicted"/>
<keyword evidence="2" id="KW-1185">Reference proteome</keyword>
<dbReference type="RefSeq" id="WP_260727253.1">
    <property type="nucleotide sequence ID" value="NZ_BAAABS010000033.1"/>
</dbReference>
<name>A0ABY5ZC23_9ACTN</name>
<gene>
    <name evidence="1" type="ORF">Drose_06330</name>
</gene>
<sequence>MTADLLRRAASHLYQRAKDAQHGPWHIGNAVDPMRPCNVHTFPGARLVADNVPWLDAEYIATMHPPVAVAIAGWLFAVAIDEETEPETAPRVRERTAALIVARAIIREPEQPEDGAR</sequence>
<protein>
    <submittedName>
        <fullName evidence="1">Uncharacterized protein</fullName>
    </submittedName>
</protein>
<dbReference type="EMBL" id="CP073721">
    <property type="protein sequence ID" value="UWZ37889.1"/>
    <property type="molecule type" value="Genomic_DNA"/>
</dbReference>
<organism evidence="1 2">
    <name type="scientific">Dactylosporangium roseum</name>
    <dbReference type="NCBI Taxonomy" id="47989"/>
    <lineage>
        <taxon>Bacteria</taxon>
        <taxon>Bacillati</taxon>
        <taxon>Actinomycetota</taxon>
        <taxon>Actinomycetes</taxon>
        <taxon>Micromonosporales</taxon>
        <taxon>Micromonosporaceae</taxon>
        <taxon>Dactylosporangium</taxon>
    </lineage>
</organism>